<feature type="transmembrane region" description="Helical" evidence="7">
    <location>
        <begin position="184"/>
        <end position="204"/>
    </location>
</feature>
<keyword evidence="9" id="KW-1185">Reference proteome</keyword>
<evidence type="ECO:0000256" key="6">
    <source>
        <dbReference type="ARBA" id="ARBA00023136"/>
    </source>
</evidence>
<feature type="transmembrane region" description="Helical" evidence="7">
    <location>
        <begin position="126"/>
        <end position="146"/>
    </location>
</feature>
<dbReference type="GO" id="GO:0005886">
    <property type="term" value="C:plasma membrane"/>
    <property type="evidence" value="ECO:0007669"/>
    <property type="project" value="UniProtKB-SubCell"/>
</dbReference>
<organism evidence="8 9">
    <name type="scientific">Gemmobacter caeni</name>
    <dbReference type="NCBI Taxonomy" id="589035"/>
    <lineage>
        <taxon>Bacteria</taxon>
        <taxon>Pseudomonadati</taxon>
        <taxon>Pseudomonadota</taxon>
        <taxon>Alphaproteobacteria</taxon>
        <taxon>Rhodobacterales</taxon>
        <taxon>Paracoccaceae</taxon>
        <taxon>Gemmobacter</taxon>
    </lineage>
</organism>
<protein>
    <recommendedName>
        <fullName evidence="2">Putative Na(+)/H(+) antiporter NhaA homolog</fullName>
    </recommendedName>
</protein>
<dbReference type="Pfam" id="PF06965">
    <property type="entry name" value="Na_H_antiport_1"/>
    <property type="match status" value="1"/>
</dbReference>
<evidence type="ECO:0000256" key="1">
    <source>
        <dbReference type="ARBA" id="ARBA00004429"/>
    </source>
</evidence>
<comment type="caution">
    <text evidence="8">The sequence shown here is derived from an EMBL/GenBank/DDBJ whole genome shotgun (WGS) entry which is preliminary data.</text>
</comment>
<keyword evidence="3" id="KW-1003">Cell membrane</keyword>
<feature type="transmembrane region" description="Helical" evidence="7">
    <location>
        <begin position="278"/>
        <end position="295"/>
    </location>
</feature>
<dbReference type="RefSeq" id="WP_108126810.1">
    <property type="nucleotide sequence ID" value="NZ_QBKP01000001.1"/>
</dbReference>
<reference evidence="8 9" key="1">
    <citation type="submission" date="2018-04" db="EMBL/GenBank/DDBJ databases">
        <title>Genomic Encyclopedia of Archaeal and Bacterial Type Strains, Phase II (KMG-II): from individual species to whole genera.</title>
        <authorList>
            <person name="Goeker M."/>
        </authorList>
    </citation>
    <scope>NUCLEOTIDE SEQUENCE [LARGE SCALE GENOMIC DNA]</scope>
    <source>
        <strain evidence="8 9">DSM 21823</strain>
    </source>
</reference>
<dbReference type="AlphaFoldDB" id="A0A2T6BAU2"/>
<proteinExistence type="predicted"/>
<dbReference type="EMBL" id="QBKP01000001">
    <property type="protein sequence ID" value="PTX53169.1"/>
    <property type="molecule type" value="Genomic_DNA"/>
</dbReference>
<comment type="subcellular location">
    <subcellularLocation>
        <location evidence="1">Cell inner membrane</location>
        <topology evidence="1">Multi-pass membrane protein</topology>
    </subcellularLocation>
</comment>
<dbReference type="PANTHER" id="PTHR30341:SF0">
    <property type="entry name" value="NA(+)_H(+) ANTIPORTER NHAA"/>
    <property type="match status" value="1"/>
</dbReference>
<keyword evidence="5 7" id="KW-1133">Transmembrane helix</keyword>
<feature type="transmembrane region" description="Helical" evidence="7">
    <location>
        <begin position="96"/>
        <end position="120"/>
    </location>
</feature>
<dbReference type="PANTHER" id="PTHR30341">
    <property type="entry name" value="SODIUM ION/PROTON ANTIPORTER NHAA-RELATED"/>
    <property type="match status" value="1"/>
</dbReference>
<dbReference type="Proteomes" id="UP000244224">
    <property type="component" value="Unassembled WGS sequence"/>
</dbReference>
<keyword evidence="6 7" id="KW-0472">Membrane</keyword>
<evidence type="ECO:0000256" key="2">
    <source>
        <dbReference type="ARBA" id="ARBA00015550"/>
    </source>
</evidence>
<evidence type="ECO:0000313" key="9">
    <source>
        <dbReference type="Proteomes" id="UP000244224"/>
    </source>
</evidence>
<sequence length="403" mass="43008">MYRVSSFILHFARALLAGSLVATLWVNLDPASYYDVMEHGLFPLPFPGWIVADHVRATLITLTSDLLMAFFFFLLGKELWEANMLERGALHGRRGALPFMATMGAVGGAVLVWLLVSALIETAEEASFGSGWAVPVGCDVVIGYAIGRRLFGPQHPALHMLLLITIGAELAGLLALALMRPDEALRLLWLLLPLAAAAGVWLLYGRHARSERETERQRALHLWPYVVAGALSWTGVAAAGLPGALGLLPVIPAIPHARRAFGLFAEAEEFLHDPLNRFAHLLMRPLVGVLFLFGLTRGGIDLGAFAPTTLVTLAAFWIGKPLGLMAGTLIALRLFGLPLPQGLTLADMARIGAIAGSGFTVPVLSLDTAIPGGAMAEAARLGLALTLLAGPLLLLLSRARPSR</sequence>
<dbReference type="OrthoDB" id="9808135at2"/>
<dbReference type="InterPro" id="IPR023171">
    <property type="entry name" value="Na/H_antiporter_dom_sf"/>
</dbReference>
<evidence type="ECO:0000256" key="4">
    <source>
        <dbReference type="ARBA" id="ARBA00022692"/>
    </source>
</evidence>
<dbReference type="InterPro" id="IPR004670">
    <property type="entry name" value="NhaA"/>
</dbReference>
<evidence type="ECO:0000256" key="3">
    <source>
        <dbReference type="ARBA" id="ARBA00022475"/>
    </source>
</evidence>
<gene>
    <name evidence="8" type="ORF">C8N34_10181</name>
</gene>
<dbReference type="Gene3D" id="1.20.1530.10">
    <property type="entry name" value="Na+/H+ antiporter like domain"/>
    <property type="match status" value="1"/>
</dbReference>
<accession>A0A2T6BAU2</accession>
<evidence type="ECO:0000313" key="8">
    <source>
        <dbReference type="EMBL" id="PTX53169.1"/>
    </source>
</evidence>
<name>A0A2T6BAU2_9RHOB</name>
<keyword evidence="4 7" id="KW-0812">Transmembrane</keyword>
<evidence type="ECO:0000256" key="5">
    <source>
        <dbReference type="ARBA" id="ARBA00022989"/>
    </source>
</evidence>
<feature type="transmembrane region" description="Helical" evidence="7">
    <location>
        <begin position="54"/>
        <end position="75"/>
    </location>
</feature>
<feature type="transmembrane region" description="Helical" evidence="7">
    <location>
        <begin position="158"/>
        <end position="178"/>
    </location>
</feature>
<feature type="transmembrane region" description="Helical" evidence="7">
    <location>
        <begin position="225"/>
        <end position="251"/>
    </location>
</feature>
<dbReference type="GO" id="GO:0006885">
    <property type="term" value="P:regulation of pH"/>
    <property type="evidence" value="ECO:0007669"/>
    <property type="project" value="InterPro"/>
</dbReference>
<feature type="transmembrane region" description="Helical" evidence="7">
    <location>
        <begin position="378"/>
        <end position="396"/>
    </location>
</feature>
<evidence type="ECO:0000256" key="7">
    <source>
        <dbReference type="SAM" id="Phobius"/>
    </source>
</evidence>
<dbReference type="GO" id="GO:0015385">
    <property type="term" value="F:sodium:proton antiporter activity"/>
    <property type="evidence" value="ECO:0007669"/>
    <property type="project" value="TreeGrafter"/>
</dbReference>